<dbReference type="EMBL" id="JXNT01000014">
    <property type="protein sequence ID" value="ODM15784.1"/>
    <property type="molecule type" value="Genomic_DNA"/>
</dbReference>
<dbReference type="AlphaFoldDB" id="A0A1E3B4E5"/>
<dbReference type="InterPro" id="IPR029058">
    <property type="entry name" value="AB_hydrolase_fold"/>
</dbReference>
<dbReference type="InterPro" id="IPR013736">
    <property type="entry name" value="Xaa-Pro_dipept_C"/>
</dbReference>
<accession>A0A1E3B4E5</accession>
<proteinExistence type="predicted"/>
<dbReference type="SUPFAM" id="SSF55658">
    <property type="entry name" value="L9 N-domain-like"/>
    <property type="match status" value="1"/>
</dbReference>
<dbReference type="Pfam" id="PF01693">
    <property type="entry name" value="Cauli_VI"/>
    <property type="match status" value="1"/>
</dbReference>
<organism evidence="3 4">
    <name type="scientific">Aspergillus cristatus</name>
    <name type="common">Chinese Fuzhuan brick tea-fermentation fungus</name>
    <name type="synonym">Eurotium cristatum</name>
    <dbReference type="NCBI Taxonomy" id="573508"/>
    <lineage>
        <taxon>Eukaryota</taxon>
        <taxon>Fungi</taxon>
        <taxon>Dikarya</taxon>
        <taxon>Ascomycota</taxon>
        <taxon>Pezizomycotina</taxon>
        <taxon>Eurotiomycetes</taxon>
        <taxon>Eurotiomycetidae</taxon>
        <taxon>Eurotiales</taxon>
        <taxon>Aspergillaceae</taxon>
        <taxon>Aspergillus</taxon>
        <taxon>Aspergillus subgen. Aspergillus</taxon>
    </lineage>
</organism>
<dbReference type="Pfam" id="PF08530">
    <property type="entry name" value="PepX_C"/>
    <property type="match status" value="1"/>
</dbReference>
<dbReference type="InterPro" id="IPR037056">
    <property type="entry name" value="RNase_H1_N_sf"/>
</dbReference>
<reference evidence="3 4" key="1">
    <citation type="journal article" date="2016" name="BMC Genomics">
        <title>Comparative genomic and transcriptomic analyses of the Fuzhuan brick tea-fermentation fungus Aspergillus cristatus.</title>
        <authorList>
            <person name="Ge Y."/>
            <person name="Wang Y."/>
            <person name="Liu Y."/>
            <person name="Tan Y."/>
            <person name="Ren X."/>
            <person name="Zhang X."/>
            <person name="Hyde K.D."/>
            <person name="Liu Y."/>
            <person name="Liu Z."/>
        </authorList>
    </citation>
    <scope>NUCLEOTIDE SEQUENCE [LARGE SCALE GENOMIC DNA]</scope>
    <source>
        <strain evidence="3 4">GZAAS20.1005</strain>
    </source>
</reference>
<dbReference type="OrthoDB" id="2578740at2759"/>
<dbReference type="InterPro" id="IPR011320">
    <property type="entry name" value="RNase_H1_N"/>
</dbReference>
<evidence type="ECO:0000256" key="1">
    <source>
        <dbReference type="ARBA" id="ARBA00022801"/>
    </source>
</evidence>
<keyword evidence="4" id="KW-1185">Reference proteome</keyword>
<dbReference type="Gene3D" id="3.40.970.10">
    <property type="entry name" value="Ribonuclease H1, N-terminal domain"/>
    <property type="match status" value="1"/>
</dbReference>
<comment type="caution">
    <text evidence="3">The sequence shown here is derived from an EMBL/GenBank/DDBJ whole genome shotgun (WGS) entry which is preliminary data.</text>
</comment>
<dbReference type="GO" id="GO:0008239">
    <property type="term" value="F:dipeptidyl-peptidase activity"/>
    <property type="evidence" value="ECO:0007669"/>
    <property type="project" value="InterPro"/>
</dbReference>
<dbReference type="Gene3D" id="2.60.120.260">
    <property type="entry name" value="Galactose-binding domain-like"/>
    <property type="match status" value="1"/>
</dbReference>
<evidence type="ECO:0000313" key="4">
    <source>
        <dbReference type="Proteomes" id="UP000094569"/>
    </source>
</evidence>
<dbReference type="InterPro" id="IPR000383">
    <property type="entry name" value="Xaa-Pro-like_dom"/>
</dbReference>
<protein>
    <recommendedName>
        <fullName evidence="2">Xaa-Pro dipeptidyl-peptidase C-terminal domain-containing protein</fullName>
    </recommendedName>
</protein>
<gene>
    <name evidence="3" type="ORF">SI65_08624</name>
</gene>
<dbReference type="NCBIfam" id="TIGR00976">
    <property type="entry name" value="CocE_NonD"/>
    <property type="match status" value="1"/>
</dbReference>
<dbReference type="SMART" id="SM00939">
    <property type="entry name" value="PepX_C"/>
    <property type="match status" value="1"/>
</dbReference>
<dbReference type="SUPFAM" id="SSF53474">
    <property type="entry name" value="alpha/beta-Hydrolases"/>
    <property type="match status" value="1"/>
</dbReference>
<dbReference type="Gene3D" id="3.40.50.1820">
    <property type="entry name" value="alpha/beta hydrolase"/>
    <property type="match status" value="1"/>
</dbReference>
<evidence type="ECO:0000259" key="2">
    <source>
        <dbReference type="SMART" id="SM00939"/>
    </source>
</evidence>
<dbReference type="Proteomes" id="UP000094569">
    <property type="component" value="Unassembled WGS sequence"/>
</dbReference>
<dbReference type="SUPFAM" id="SSF49785">
    <property type="entry name" value="Galactose-binding domain-like"/>
    <property type="match status" value="1"/>
</dbReference>
<dbReference type="InterPro" id="IPR005674">
    <property type="entry name" value="CocE/Ser_esterase"/>
</dbReference>
<dbReference type="InterPro" id="IPR009027">
    <property type="entry name" value="Ribosomal_bL9/RNase_H1_N"/>
</dbReference>
<sequence>MARFPDLPCKPLTHPSSHPVFKYNGFHPNRTYLLPKGHIRESGYQASPIDVVWQRDTAIEMRDGIKLYADVFRPATTNENNKVPAIIPWSPYGKVGTGSQTYDNMGPWRMGIPFQALSGYETFEGPNPLEWCGRGYAVVDVDARGAGNSEGDVAFWGEQEAIDIYDTISWIAAKPWGNSWLAISQINFASHFTHPNLKAIAPWEALTDPYDHSLCRGGVPSAHFFQMIISGFAGSDKAEDLGSMVAKRPLFDEFWESKRISPERIRDVPMYLTASYSTGLHCEGSFETFEHAQTQRKWLRVHNTQEWHDIYKPEVLDDLQRFYDFYAKGIQNGWETDTPRVRLSLLGYENSPARTVVERPEEKWPPARQTMRKYYLHASTRSLTTSNPENVSSISHEGHSLTASSDFTIHFPEYTELCGRPYAKLYMSCPSHTDFDVRIQLRKLSSTGELLESLNWSPMPKPAPEVPDVNVAKHLGQQGMLRASHHVSLLPESEKDGFPRYDHKSRQDIPAGTIIPLLIPIWPVGMVFEAGEGLMLRISGHDMSLPEVEMMRLREPVDENVGVQVVHTGGEAQVHPRVRECENYHKEFKSHREAVNWMKAKGVPENEIEPVPGSHDQGVMERPVKRISYAVAHGRTTGVFRDWRTTDAAVTRFPSACYERFDTDYEARRFIEEWKDAYADIWRLAIRRGMDEGWRPEDLKVDIGKILNKVDDGRVKDEDEESICSQFEDLELDRRRDSGVRNRSLV</sequence>
<name>A0A1E3B4E5_ASPCR</name>
<dbReference type="Pfam" id="PF02129">
    <property type="entry name" value="Peptidase_S15"/>
    <property type="match status" value="1"/>
</dbReference>
<dbReference type="VEuPathDB" id="FungiDB:SI65_08624"/>
<dbReference type="PANTHER" id="PTHR43056:SF10">
    <property type="entry name" value="COCE_NOND FAMILY, PUTATIVE (AFU_ORTHOLOGUE AFUA_7G00600)-RELATED"/>
    <property type="match status" value="1"/>
</dbReference>
<dbReference type="STRING" id="573508.A0A1E3B4E5"/>
<keyword evidence="1" id="KW-0378">Hydrolase</keyword>
<feature type="domain" description="Xaa-Pro dipeptidyl-peptidase C-terminal" evidence="2">
    <location>
        <begin position="320"/>
        <end position="577"/>
    </location>
</feature>
<evidence type="ECO:0000313" key="3">
    <source>
        <dbReference type="EMBL" id="ODM15784.1"/>
    </source>
</evidence>
<dbReference type="InterPro" id="IPR050585">
    <property type="entry name" value="Xaa-Pro_dipeptidyl-ppase/CocE"/>
</dbReference>
<dbReference type="PANTHER" id="PTHR43056">
    <property type="entry name" value="PEPTIDASE S9 PROLYL OLIGOPEPTIDASE"/>
    <property type="match status" value="1"/>
</dbReference>
<dbReference type="Gene3D" id="1.10.3020.20">
    <property type="match status" value="1"/>
</dbReference>
<dbReference type="InterPro" id="IPR008979">
    <property type="entry name" value="Galactose-bd-like_sf"/>
</dbReference>